<gene>
    <name evidence="3" type="ORF">GNZ18_22225</name>
</gene>
<dbReference type="RefSeq" id="WP_173390848.1">
    <property type="nucleotide sequence ID" value="NZ_WOFH01000007.1"/>
</dbReference>
<feature type="compositionally biased region" description="Basic and acidic residues" evidence="1">
    <location>
        <begin position="17"/>
        <end position="28"/>
    </location>
</feature>
<feature type="region of interest" description="Disordered" evidence="1">
    <location>
        <begin position="1"/>
        <end position="28"/>
    </location>
</feature>
<dbReference type="Proteomes" id="UP000432015">
    <property type="component" value="Unassembled WGS sequence"/>
</dbReference>
<evidence type="ECO:0000313" key="4">
    <source>
        <dbReference type="Proteomes" id="UP000432015"/>
    </source>
</evidence>
<proteinExistence type="predicted"/>
<name>A0A7K1L4W4_9ACTN</name>
<sequence length="269" mass="28023">MIEARDTGSPQQAPGEGGRDFWPADKPGRKPPNRKLLYGGAAALVAVVVAIAAVLLLGGGGDGGKAPRDVLPTAYTPDFSGEGFTAIASRQADKRPVSEGEALGGDAKRLTSGKYTFTLGASNVTSDCKSATWGARLQGDLAKLGCTQIVRGAYVSSDKKYVGQFIAINMADEEGVKQVQRDLDRATGAGWVRPLNPPGVPEFGAGFSAAYAKTYGHYVVITWVERAGGVQPASLNEMIDVSLVIEKPADFVWGRLDLVGGGTGGGKRP</sequence>
<protein>
    <submittedName>
        <fullName evidence="3">Uncharacterized protein</fullName>
    </submittedName>
</protein>
<dbReference type="AlphaFoldDB" id="A0A7K1L4W4"/>
<keyword evidence="4" id="KW-1185">Reference proteome</keyword>
<reference evidence="3 4" key="1">
    <citation type="submission" date="2019-11" db="EMBL/GenBank/DDBJ databases">
        <authorList>
            <person name="Cao P."/>
        </authorList>
    </citation>
    <scope>NUCLEOTIDE SEQUENCE [LARGE SCALE GENOMIC DNA]</scope>
    <source>
        <strain evidence="3 4">NEAU-AAG5</strain>
    </source>
</reference>
<evidence type="ECO:0000313" key="3">
    <source>
        <dbReference type="EMBL" id="MUN39295.1"/>
    </source>
</evidence>
<keyword evidence="2" id="KW-0812">Transmembrane</keyword>
<comment type="caution">
    <text evidence="3">The sequence shown here is derived from an EMBL/GenBank/DDBJ whole genome shotgun (WGS) entry which is preliminary data.</text>
</comment>
<evidence type="ECO:0000256" key="1">
    <source>
        <dbReference type="SAM" id="MobiDB-lite"/>
    </source>
</evidence>
<organism evidence="3 4">
    <name type="scientific">Actinomadura litoris</name>
    <dbReference type="NCBI Taxonomy" id="2678616"/>
    <lineage>
        <taxon>Bacteria</taxon>
        <taxon>Bacillati</taxon>
        <taxon>Actinomycetota</taxon>
        <taxon>Actinomycetes</taxon>
        <taxon>Streptosporangiales</taxon>
        <taxon>Thermomonosporaceae</taxon>
        <taxon>Actinomadura</taxon>
    </lineage>
</organism>
<accession>A0A7K1L4W4</accession>
<dbReference type="EMBL" id="WOFH01000007">
    <property type="protein sequence ID" value="MUN39295.1"/>
    <property type="molecule type" value="Genomic_DNA"/>
</dbReference>
<evidence type="ECO:0000256" key="2">
    <source>
        <dbReference type="SAM" id="Phobius"/>
    </source>
</evidence>
<feature type="transmembrane region" description="Helical" evidence="2">
    <location>
        <begin position="36"/>
        <end position="58"/>
    </location>
</feature>
<keyword evidence="2" id="KW-0472">Membrane</keyword>
<keyword evidence="2" id="KW-1133">Transmembrane helix</keyword>